<comment type="similarity">
    <text evidence="2">Belongs to the NRDE2 family.</text>
</comment>
<protein>
    <submittedName>
        <fullName evidence="6">GRAS domain-containing protein</fullName>
    </submittedName>
</protein>
<evidence type="ECO:0000256" key="1">
    <source>
        <dbReference type="ARBA" id="ARBA00004123"/>
    </source>
</evidence>
<evidence type="ECO:0000256" key="3">
    <source>
        <dbReference type="ARBA" id="ARBA00023242"/>
    </source>
</evidence>
<dbReference type="GO" id="GO:0071013">
    <property type="term" value="C:catalytic step 2 spliceosome"/>
    <property type="evidence" value="ECO:0007669"/>
    <property type="project" value="TreeGrafter"/>
</dbReference>
<dbReference type="WBParaSite" id="OFLC_0001108801-mRNA-1">
    <property type="protein sequence ID" value="OFLC_0001108801-mRNA-1"/>
    <property type="gene ID" value="OFLC_0001108801"/>
</dbReference>
<dbReference type="PANTHER" id="PTHR13471">
    <property type="entry name" value="TETRATRICOPEPTIDE-LIKE HELICAL"/>
    <property type="match status" value="1"/>
</dbReference>
<keyword evidence="3" id="KW-0539">Nucleus</keyword>
<name>A0A183HUC6_9BILA</name>
<evidence type="ECO:0000313" key="6">
    <source>
        <dbReference type="WBParaSite" id="OFLC_0001108801-mRNA-1"/>
    </source>
</evidence>
<dbReference type="PANTHER" id="PTHR13471:SF0">
    <property type="entry name" value="NUCLEAR EXOSOME REGULATOR NRDE2"/>
    <property type="match status" value="1"/>
</dbReference>
<keyword evidence="5" id="KW-1185">Reference proteome</keyword>
<dbReference type="STRING" id="387005.A0A183HUC6"/>
<proteinExistence type="inferred from homology"/>
<dbReference type="GO" id="GO:0031048">
    <property type="term" value="P:regulatory ncRNA-mediated heterochromatin formation"/>
    <property type="evidence" value="ECO:0007669"/>
    <property type="project" value="TreeGrafter"/>
</dbReference>
<evidence type="ECO:0000256" key="2">
    <source>
        <dbReference type="ARBA" id="ARBA00009265"/>
    </source>
</evidence>
<sequence length="222" mass="25746">MKVCLAKLDEVRSGKLLSHKAMPNTEQFMASVILRKIRLLLKCGHTEKAIATAQAICEFNLCIPESFVTADLEDKRKLFEAFWDSGIARIGDEGAEGWSKSMEHIKNGTVKTDRSLCEEEQLEYDRKETELCNRVGSNGLKLPYRLIWIEIERLRTQYQWRPIRDLSATCDDRERVVMFQDIEDVLYVLSPPTAFDLFCSILEEFGAVIYDRVCEHLQLNFW</sequence>
<comment type="subcellular location">
    <subcellularLocation>
        <location evidence="1">Nucleus</location>
    </subcellularLocation>
</comment>
<dbReference type="AlphaFoldDB" id="A0A183HUC6"/>
<evidence type="ECO:0000313" key="5">
    <source>
        <dbReference type="Proteomes" id="UP000267606"/>
    </source>
</evidence>
<dbReference type="Proteomes" id="UP000267606">
    <property type="component" value="Unassembled WGS sequence"/>
</dbReference>
<dbReference type="EMBL" id="UZAJ01015559">
    <property type="protein sequence ID" value="VDO73727.1"/>
    <property type="molecule type" value="Genomic_DNA"/>
</dbReference>
<evidence type="ECO:0000313" key="4">
    <source>
        <dbReference type="EMBL" id="VDO73727.1"/>
    </source>
</evidence>
<dbReference type="Pfam" id="PF08424">
    <property type="entry name" value="NRDE-2"/>
    <property type="match status" value="1"/>
</dbReference>
<reference evidence="4 5" key="2">
    <citation type="submission" date="2018-11" db="EMBL/GenBank/DDBJ databases">
        <authorList>
            <consortium name="Pathogen Informatics"/>
        </authorList>
    </citation>
    <scope>NUCLEOTIDE SEQUENCE [LARGE SCALE GENOMIC DNA]</scope>
</reference>
<organism evidence="6">
    <name type="scientific">Onchocerca flexuosa</name>
    <dbReference type="NCBI Taxonomy" id="387005"/>
    <lineage>
        <taxon>Eukaryota</taxon>
        <taxon>Metazoa</taxon>
        <taxon>Ecdysozoa</taxon>
        <taxon>Nematoda</taxon>
        <taxon>Chromadorea</taxon>
        <taxon>Rhabditida</taxon>
        <taxon>Spirurina</taxon>
        <taxon>Spiruromorpha</taxon>
        <taxon>Filarioidea</taxon>
        <taxon>Onchocercidae</taxon>
        <taxon>Onchocerca</taxon>
    </lineage>
</organism>
<accession>A0A183HUC6</accession>
<gene>
    <name evidence="4" type="ORF">OFLC_LOCUS11089</name>
</gene>
<dbReference type="InterPro" id="IPR013633">
    <property type="entry name" value="NRDE-2"/>
</dbReference>
<dbReference type="GO" id="GO:1902369">
    <property type="term" value="P:negative regulation of RNA catabolic process"/>
    <property type="evidence" value="ECO:0007669"/>
    <property type="project" value="TreeGrafter"/>
</dbReference>
<reference evidence="6" key="1">
    <citation type="submission" date="2016-06" db="UniProtKB">
        <authorList>
            <consortium name="WormBaseParasite"/>
        </authorList>
    </citation>
    <scope>IDENTIFICATION</scope>
</reference>